<accession>A0A413GYZ1</accession>
<dbReference type="AlphaFoldDB" id="A0A413GYZ1"/>
<evidence type="ECO:0000313" key="1">
    <source>
        <dbReference type="EMBL" id="RGX76300.1"/>
    </source>
</evidence>
<sequence>MFEETDAECGSNSVQSIAMFLIHIQTGGVILLQRAVAIYTKTAAKTTTFAAQFAIVYATKVHAYAIYNKSNLH</sequence>
<organism evidence="1 2">
    <name type="scientific">Bacteroides stercorirosoris</name>
    <dbReference type="NCBI Taxonomy" id="871324"/>
    <lineage>
        <taxon>Bacteria</taxon>
        <taxon>Pseudomonadati</taxon>
        <taxon>Bacteroidota</taxon>
        <taxon>Bacteroidia</taxon>
        <taxon>Bacteroidales</taxon>
        <taxon>Bacteroidaceae</taxon>
        <taxon>Bacteroides</taxon>
    </lineage>
</organism>
<dbReference type="EMBL" id="QSCF01000047">
    <property type="protein sequence ID" value="RGX76300.1"/>
    <property type="molecule type" value="Genomic_DNA"/>
</dbReference>
<protein>
    <submittedName>
        <fullName evidence="1">Uncharacterized protein</fullName>
    </submittedName>
</protein>
<gene>
    <name evidence="1" type="ORF">DXA68_20285</name>
</gene>
<dbReference type="Proteomes" id="UP000286075">
    <property type="component" value="Unassembled WGS sequence"/>
</dbReference>
<proteinExistence type="predicted"/>
<evidence type="ECO:0000313" key="2">
    <source>
        <dbReference type="Proteomes" id="UP000286075"/>
    </source>
</evidence>
<comment type="caution">
    <text evidence="1">The sequence shown here is derived from an EMBL/GenBank/DDBJ whole genome shotgun (WGS) entry which is preliminary data.</text>
</comment>
<reference evidence="1 2" key="1">
    <citation type="submission" date="2018-08" db="EMBL/GenBank/DDBJ databases">
        <title>A genome reference for cultivated species of the human gut microbiota.</title>
        <authorList>
            <person name="Zou Y."/>
            <person name="Xue W."/>
            <person name="Luo G."/>
        </authorList>
    </citation>
    <scope>NUCLEOTIDE SEQUENCE [LARGE SCALE GENOMIC DNA]</scope>
    <source>
        <strain evidence="1 2">OF03-9BH</strain>
    </source>
</reference>
<name>A0A413GYZ1_9BACE</name>